<name>A0A9P4JRN8_9PLEO</name>
<gene>
    <name evidence="3" type="ORF">GQ43DRAFT_16992</name>
</gene>
<feature type="compositionally biased region" description="Gly residues" evidence="1">
    <location>
        <begin position="920"/>
        <end position="932"/>
    </location>
</feature>
<accession>A0A9P4JRN8</accession>
<keyword evidence="4" id="KW-1185">Reference proteome</keyword>
<evidence type="ECO:0000256" key="1">
    <source>
        <dbReference type="SAM" id="MobiDB-lite"/>
    </source>
</evidence>
<evidence type="ECO:0000256" key="2">
    <source>
        <dbReference type="SAM" id="Phobius"/>
    </source>
</evidence>
<feature type="transmembrane region" description="Helical" evidence="2">
    <location>
        <begin position="833"/>
        <end position="854"/>
    </location>
</feature>
<evidence type="ECO:0000313" key="4">
    <source>
        <dbReference type="Proteomes" id="UP000799536"/>
    </source>
</evidence>
<dbReference type="OrthoDB" id="4721035at2759"/>
<organism evidence="3 4">
    <name type="scientific">Delitschia confertaspora ATCC 74209</name>
    <dbReference type="NCBI Taxonomy" id="1513339"/>
    <lineage>
        <taxon>Eukaryota</taxon>
        <taxon>Fungi</taxon>
        <taxon>Dikarya</taxon>
        <taxon>Ascomycota</taxon>
        <taxon>Pezizomycotina</taxon>
        <taxon>Dothideomycetes</taxon>
        <taxon>Pleosporomycetidae</taxon>
        <taxon>Pleosporales</taxon>
        <taxon>Delitschiaceae</taxon>
        <taxon>Delitschia</taxon>
    </lineage>
</organism>
<comment type="caution">
    <text evidence="3">The sequence shown here is derived from an EMBL/GenBank/DDBJ whole genome shotgun (WGS) entry which is preliminary data.</text>
</comment>
<dbReference type="EMBL" id="ML993955">
    <property type="protein sequence ID" value="KAF2201942.1"/>
    <property type="molecule type" value="Genomic_DNA"/>
</dbReference>
<keyword evidence="2" id="KW-0812">Transmembrane</keyword>
<feature type="region of interest" description="Disordered" evidence="1">
    <location>
        <begin position="136"/>
        <end position="191"/>
    </location>
</feature>
<sequence length="1024" mass="113279">MADRRPLMKESSDLSETFCTPPVLPSLGFSLGFGDPLSSHLTFSPQNSPPLLSPPGYPRLRSGNTEGGAQDIIHEHEEEYVAVDSLQSRASGLGIATSSTAVTGISVVESPNSSPPTLGNRRVSIQVIPRVPVGFKSPLVRSPSIGTSTPNTGNPLLSSFPHDSSARSTPDLRRDRAGFSPRDEGSGDYEQFKKGVLKSTRSTQSLQSINEYQQYLQTGDTERLRKKMSSPSIRSAYDNDFHPTEQCPTTRDFYISRWSWLYISLIILCLFSTVFSGMFLVIAIRGPKWGRTITSHGSLRPSDAATLTSIMAKLIELSFVTSFVAFLGQVLSRRAFMKEQGRGITLAEMSMWRWVVQPGTLITHWETARYAGVTVLGILSLLSAFLATMYAPASTALVQPSLRFGSWEPKLLAGQVKTSFSNMNYMESICESPIRTDDIYKGSTCLQIEHAANGYHNYQRYLSFWNTASNNGNGTKDQRTRPPGFAMMYENTSVTPAWINVVDTKALSKKYNRAVNSVSLAYPHSGVFQAARDGRNRIIQPEELDGMGIYSLRASVPSPVMNVLCANLNRDELKPIVYKEWTEEPVNITSWPLQAARLDATTLNNDTVVDELFGWTKQGMYDRPPVFAKIPEAFNTIMNHTSYPWGRDAIYLLGAGGADTKSNRTGEYVLCQLKVSMTPHCSTRYNATSSGGTMEAICEQENDEFAYIKSYTNATGVAKVPDWRDVGFDWANSLSLNTGIMDGAASNSRLLTQLMLQKDASGEYDLSLALPSPAEALAVMSGCTLLMSAQDSPFVDFWNYTVPTLETPSTQYFNASILEQQYASGSADTTSRAFIPVLLLVFLMNIFVLLYFLFHHGLVTDFSEPPNLFTLAVNSPPSHLLKGSCGGGPEGKQFVVNWFVNTEGDHLYMEPGIVTVEQGHGQGQGQGQGQGHGTPHMHHHVHRQAPRNEKSVVKGAITRIQDGVTRLRERGLGLWKARQPLMRPVSVAKVPEFELEEQSMNGYPRRMSRARRQYTELAQRRSML</sequence>
<keyword evidence="2" id="KW-0472">Membrane</keyword>
<dbReference type="AlphaFoldDB" id="A0A9P4JRN8"/>
<feature type="compositionally biased region" description="Pro residues" evidence="1">
    <location>
        <begin position="47"/>
        <end position="57"/>
    </location>
</feature>
<feature type="compositionally biased region" description="Basic and acidic residues" evidence="1">
    <location>
        <begin position="170"/>
        <end position="191"/>
    </location>
</feature>
<reference evidence="3" key="1">
    <citation type="journal article" date="2020" name="Stud. Mycol.">
        <title>101 Dothideomycetes genomes: a test case for predicting lifestyles and emergence of pathogens.</title>
        <authorList>
            <person name="Haridas S."/>
            <person name="Albert R."/>
            <person name="Binder M."/>
            <person name="Bloem J."/>
            <person name="Labutti K."/>
            <person name="Salamov A."/>
            <person name="Andreopoulos B."/>
            <person name="Baker S."/>
            <person name="Barry K."/>
            <person name="Bills G."/>
            <person name="Bluhm B."/>
            <person name="Cannon C."/>
            <person name="Castanera R."/>
            <person name="Culley D."/>
            <person name="Daum C."/>
            <person name="Ezra D."/>
            <person name="Gonzalez J."/>
            <person name="Henrissat B."/>
            <person name="Kuo A."/>
            <person name="Liang C."/>
            <person name="Lipzen A."/>
            <person name="Lutzoni F."/>
            <person name="Magnuson J."/>
            <person name="Mondo S."/>
            <person name="Nolan M."/>
            <person name="Ohm R."/>
            <person name="Pangilinan J."/>
            <person name="Park H.-J."/>
            <person name="Ramirez L."/>
            <person name="Alfaro M."/>
            <person name="Sun H."/>
            <person name="Tritt A."/>
            <person name="Yoshinaga Y."/>
            <person name="Zwiers L.-H."/>
            <person name="Turgeon B."/>
            <person name="Goodwin S."/>
            <person name="Spatafora J."/>
            <person name="Crous P."/>
            <person name="Grigoriev I."/>
        </authorList>
    </citation>
    <scope>NUCLEOTIDE SEQUENCE</scope>
    <source>
        <strain evidence="3">ATCC 74209</strain>
    </source>
</reference>
<keyword evidence="2" id="KW-1133">Transmembrane helix</keyword>
<feature type="transmembrane region" description="Helical" evidence="2">
    <location>
        <begin position="304"/>
        <end position="328"/>
    </location>
</feature>
<feature type="compositionally biased region" description="Polar residues" evidence="1">
    <location>
        <begin position="144"/>
        <end position="157"/>
    </location>
</feature>
<dbReference type="Proteomes" id="UP000799536">
    <property type="component" value="Unassembled WGS sequence"/>
</dbReference>
<protein>
    <submittedName>
        <fullName evidence="3">Uncharacterized protein</fullName>
    </submittedName>
</protein>
<proteinExistence type="predicted"/>
<feature type="compositionally biased region" description="Basic residues" evidence="1">
    <location>
        <begin position="935"/>
        <end position="945"/>
    </location>
</feature>
<feature type="region of interest" description="Disordered" evidence="1">
    <location>
        <begin position="918"/>
        <end position="951"/>
    </location>
</feature>
<evidence type="ECO:0000313" key="3">
    <source>
        <dbReference type="EMBL" id="KAF2201942.1"/>
    </source>
</evidence>
<feature type="region of interest" description="Disordered" evidence="1">
    <location>
        <begin position="44"/>
        <end position="67"/>
    </location>
</feature>
<feature type="transmembrane region" description="Helical" evidence="2">
    <location>
        <begin position="370"/>
        <end position="391"/>
    </location>
</feature>
<feature type="transmembrane region" description="Helical" evidence="2">
    <location>
        <begin position="260"/>
        <end position="284"/>
    </location>
</feature>